<sequence>MFSRSKLEKSMKVEINESTTIIVESEVYLFDKCARIEKISKDDPERFHEIRFPWRTTNWNVPRAWIQLAYPQENPWATSMNASMDGFPWMLYRYEYVRATPGGAQMRVSVAGGDPNCNKVRSPKEVAEVVGGCAGPAVSKVTCAAGHSSGLSGGNHDKCFLKAE</sequence>
<dbReference type="InParanoid" id="A0A0H2R8J2"/>
<organism evidence="1 2">
    <name type="scientific">Schizopora paradoxa</name>
    <dbReference type="NCBI Taxonomy" id="27342"/>
    <lineage>
        <taxon>Eukaryota</taxon>
        <taxon>Fungi</taxon>
        <taxon>Dikarya</taxon>
        <taxon>Basidiomycota</taxon>
        <taxon>Agaricomycotina</taxon>
        <taxon>Agaricomycetes</taxon>
        <taxon>Hymenochaetales</taxon>
        <taxon>Schizoporaceae</taxon>
        <taxon>Schizopora</taxon>
    </lineage>
</organism>
<evidence type="ECO:0000313" key="2">
    <source>
        <dbReference type="Proteomes" id="UP000053477"/>
    </source>
</evidence>
<reference evidence="1 2" key="1">
    <citation type="submission" date="2015-04" db="EMBL/GenBank/DDBJ databases">
        <title>Complete genome sequence of Schizopora paradoxa KUC8140, a cosmopolitan wood degrader in East Asia.</title>
        <authorList>
            <consortium name="DOE Joint Genome Institute"/>
            <person name="Min B."/>
            <person name="Park H."/>
            <person name="Jang Y."/>
            <person name="Kim J.-J."/>
            <person name="Kim K.H."/>
            <person name="Pangilinan J."/>
            <person name="Lipzen A."/>
            <person name="Riley R."/>
            <person name="Grigoriev I.V."/>
            <person name="Spatafora J.W."/>
            <person name="Choi I.-G."/>
        </authorList>
    </citation>
    <scope>NUCLEOTIDE SEQUENCE [LARGE SCALE GENOMIC DNA]</scope>
    <source>
        <strain evidence="1 2">KUC8140</strain>
    </source>
</reference>
<protein>
    <submittedName>
        <fullName evidence="1">Uncharacterized protein</fullName>
    </submittedName>
</protein>
<evidence type="ECO:0000313" key="1">
    <source>
        <dbReference type="EMBL" id="KLO05848.1"/>
    </source>
</evidence>
<dbReference type="AlphaFoldDB" id="A0A0H2R8J2"/>
<accession>A0A0H2R8J2</accession>
<proteinExistence type="predicted"/>
<gene>
    <name evidence="1" type="ORF">SCHPADRAFT_895932</name>
</gene>
<dbReference type="Proteomes" id="UP000053477">
    <property type="component" value="Unassembled WGS sequence"/>
</dbReference>
<dbReference type="EMBL" id="KQ086261">
    <property type="protein sequence ID" value="KLO05848.1"/>
    <property type="molecule type" value="Genomic_DNA"/>
</dbReference>
<keyword evidence="2" id="KW-1185">Reference proteome</keyword>
<name>A0A0H2R8J2_9AGAM</name>